<dbReference type="PANTHER" id="PTHR47183:SF1">
    <property type="entry name" value="GLUCOSE-1-PHOSPHATE CYTIDYLYLTRANSFERASE"/>
    <property type="match status" value="1"/>
</dbReference>
<dbReference type="InterPro" id="IPR005835">
    <property type="entry name" value="NTP_transferase_dom"/>
</dbReference>
<keyword evidence="2" id="KW-0548">Nucleotidyltransferase</keyword>
<dbReference type="SUPFAM" id="SSF53448">
    <property type="entry name" value="Nucleotide-diphospho-sugar transferases"/>
    <property type="match status" value="1"/>
</dbReference>
<name>A0A484HIK6_9BACT</name>
<gene>
    <name evidence="2" type="primary">rfbF</name>
    <name evidence="2" type="ORF">EPICR_50284</name>
</gene>
<proteinExistence type="predicted"/>
<reference evidence="2" key="1">
    <citation type="submission" date="2019-01" db="EMBL/GenBank/DDBJ databases">
        <authorList>
            <consortium name="Genoscope - CEA"/>
            <person name="William W."/>
        </authorList>
    </citation>
    <scope>NUCLEOTIDE SEQUENCE</scope>
    <source>
        <strain evidence="2">CR-1</strain>
    </source>
</reference>
<dbReference type="GO" id="GO:0047343">
    <property type="term" value="F:glucose-1-phosphate cytidylyltransferase activity"/>
    <property type="evidence" value="ECO:0007669"/>
    <property type="project" value="UniProtKB-EC"/>
</dbReference>
<accession>A0A484HIK6</accession>
<feature type="domain" description="Nucleotidyl transferase" evidence="1">
    <location>
        <begin position="3"/>
        <end position="185"/>
    </location>
</feature>
<organism evidence="2">
    <name type="scientific">uncultured Desulfobacteraceae bacterium</name>
    <dbReference type="NCBI Taxonomy" id="218296"/>
    <lineage>
        <taxon>Bacteria</taxon>
        <taxon>Pseudomonadati</taxon>
        <taxon>Thermodesulfobacteriota</taxon>
        <taxon>Desulfobacteria</taxon>
        <taxon>Desulfobacterales</taxon>
        <taxon>Desulfobacteraceae</taxon>
        <taxon>environmental samples</taxon>
    </lineage>
</organism>
<dbReference type="PANTHER" id="PTHR47183">
    <property type="entry name" value="GLUCOSE-1-PHOSPHATE CYTIDYLYLTRANSFERASE-RELATED"/>
    <property type="match status" value="1"/>
</dbReference>
<dbReference type="EC" id="2.7.7.33" evidence="2"/>
<evidence type="ECO:0000259" key="1">
    <source>
        <dbReference type="Pfam" id="PF00483"/>
    </source>
</evidence>
<keyword evidence="2" id="KW-0808">Transferase</keyword>
<dbReference type="AlphaFoldDB" id="A0A484HIK6"/>
<dbReference type="Gene3D" id="3.90.550.10">
    <property type="entry name" value="Spore Coat Polysaccharide Biosynthesis Protein SpsA, Chain A"/>
    <property type="match status" value="1"/>
</dbReference>
<protein>
    <submittedName>
        <fullName evidence="2">Glucose-1-phosphate cytidylyltransferase</fullName>
        <ecNumber evidence="2">2.7.7.33</ecNumber>
    </submittedName>
</protein>
<dbReference type="InterPro" id="IPR029044">
    <property type="entry name" value="Nucleotide-diphossugar_trans"/>
</dbReference>
<dbReference type="Pfam" id="PF00483">
    <property type="entry name" value="NTP_transferase"/>
    <property type="match status" value="1"/>
</dbReference>
<dbReference type="InterPro" id="IPR013446">
    <property type="entry name" value="G1P_cyt_trans-like"/>
</dbReference>
<dbReference type="EMBL" id="CAACVI010000045">
    <property type="protein sequence ID" value="VEN75002.1"/>
    <property type="molecule type" value="Genomic_DNA"/>
</dbReference>
<sequence length="238" mass="27236">MKTAILAGGKGTRLGKRGESLPKALVEIGGKPIIWHIMMGYSHYGFKDFVIATGHRGEMIEQALSERRCFKRKGWSIIRADTGGDSRTGERIKRLAPFVGDRTFMLTWCDGLADIDLRQLVDFHRSHGRPATVTAVPFQSMFGHLTLQGDRVAGFREKPKMPDVWINGAFFVLEPAALDYIEGHDMSWESRPMENLAMDGQLMAYRHRSFWHSMDTLKDHAFLENMWQKKNPPWKVWS</sequence>
<evidence type="ECO:0000313" key="2">
    <source>
        <dbReference type="EMBL" id="VEN75002.1"/>
    </source>
</evidence>